<evidence type="ECO:0000313" key="3">
    <source>
        <dbReference type="EMBL" id="KUK82720.1"/>
    </source>
</evidence>
<dbReference type="Proteomes" id="UP000054705">
    <property type="component" value="Unassembled WGS sequence"/>
</dbReference>
<dbReference type="AlphaFoldDB" id="A0A124FYZ5"/>
<evidence type="ECO:0000313" key="4">
    <source>
        <dbReference type="Proteomes" id="UP000054705"/>
    </source>
</evidence>
<proteinExistence type="predicted"/>
<evidence type="ECO:0000259" key="2">
    <source>
        <dbReference type="Pfam" id="PF13439"/>
    </source>
</evidence>
<feature type="domain" description="Glycosyl transferase family 1" evidence="1">
    <location>
        <begin position="191"/>
        <end position="353"/>
    </location>
</feature>
<dbReference type="SUPFAM" id="SSF53756">
    <property type="entry name" value="UDP-Glycosyltransferase/glycogen phosphorylase"/>
    <property type="match status" value="1"/>
</dbReference>
<dbReference type="InterPro" id="IPR001296">
    <property type="entry name" value="Glyco_trans_1"/>
</dbReference>
<evidence type="ECO:0000259" key="1">
    <source>
        <dbReference type="Pfam" id="PF00534"/>
    </source>
</evidence>
<dbReference type="Pfam" id="PF00534">
    <property type="entry name" value="Glycos_transf_1"/>
    <property type="match status" value="1"/>
</dbReference>
<sequence length="387" mass="43604">MKIGVFTDSYLPYISGVVRSIQTFTEELTSLGHEVFIFAPNYKNCKKENGVFRFNSIPSPTNRNFTLAFPYSPKFKPTIQRLNLDLIHVHSPFLLGRLGARYARKLDIPLVFTFHTLYDQYVHYVPFASSFTKELAQKISRDFCNQCDLVIVPTHVIGEYLLKIGVRTLINKIPTGIKIKAFQNADPAWLRQRFNIDPSDKVLLFVGRLGQEKNIKFLMKSFLLIHQKINNTVLVLVGGGPDEEELKIQAKNLGIGQRVIFTGPLPHQQVVNCYAGANMFVFSSLTETQGIVITEAKAAGLPVVAVGANGVSEMLEHGVDGYLSDPEPFQFAEKVCRIINNKTLKDKMSNNARLNAEKISSFNCTSRLINCYSKLIKKKQTCKYKLS</sequence>
<dbReference type="InterPro" id="IPR028098">
    <property type="entry name" value="Glyco_trans_4-like_N"/>
</dbReference>
<dbReference type="PANTHER" id="PTHR45947:SF3">
    <property type="entry name" value="SULFOQUINOVOSYL TRANSFERASE SQD2"/>
    <property type="match status" value="1"/>
</dbReference>
<keyword evidence="3" id="KW-0808">Transferase</keyword>
<protein>
    <submittedName>
        <fullName evidence="3">Glycosyl transferase group 1</fullName>
    </submittedName>
</protein>
<reference evidence="4" key="1">
    <citation type="journal article" date="2015" name="MBio">
        <title>Genome-Resolved Metagenomic Analysis Reveals Roles for Candidate Phyla and Other Microbial Community Members in Biogeochemical Transformations in Oil Reservoirs.</title>
        <authorList>
            <person name="Hu P."/>
            <person name="Tom L."/>
            <person name="Singh A."/>
            <person name="Thomas B.C."/>
            <person name="Baker B.J."/>
            <person name="Piceno Y.M."/>
            <person name="Andersen G.L."/>
            <person name="Banfield J.F."/>
        </authorList>
    </citation>
    <scope>NUCLEOTIDE SEQUENCE [LARGE SCALE GENOMIC DNA]</scope>
</reference>
<accession>A0A124FYZ5</accession>
<gene>
    <name evidence="3" type="ORF">XD97_0360</name>
</gene>
<dbReference type="EMBL" id="LGGS01000071">
    <property type="protein sequence ID" value="KUK82720.1"/>
    <property type="molecule type" value="Genomic_DNA"/>
</dbReference>
<dbReference type="InterPro" id="IPR050194">
    <property type="entry name" value="Glycosyltransferase_grp1"/>
</dbReference>
<dbReference type="CDD" id="cd03817">
    <property type="entry name" value="GT4_UGDG-like"/>
    <property type="match status" value="1"/>
</dbReference>
<organism evidence="3 4">
    <name type="scientific">Pelotomaculum thermopropionicum</name>
    <dbReference type="NCBI Taxonomy" id="110500"/>
    <lineage>
        <taxon>Bacteria</taxon>
        <taxon>Bacillati</taxon>
        <taxon>Bacillota</taxon>
        <taxon>Clostridia</taxon>
        <taxon>Eubacteriales</taxon>
        <taxon>Desulfotomaculaceae</taxon>
        <taxon>Pelotomaculum</taxon>
    </lineage>
</organism>
<feature type="domain" description="Glycosyltransferase subfamily 4-like N-terminal" evidence="2">
    <location>
        <begin position="14"/>
        <end position="178"/>
    </location>
</feature>
<dbReference type="Gene3D" id="3.40.50.2000">
    <property type="entry name" value="Glycogen Phosphorylase B"/>
    <property type="match status" value="2"/>
</dbReference>
<name>A0A124FYZ5_9FIRM</name>
<comment type="caution">
    <text evidence="3">The sequence shown here is derived from an EMBL/GenBank/DDBJ whole genome shotgun (WGS) entry which is preliminary data.</text>
</comment>
<dbReference type="PANTHER" id="PTHR45947">
    <property type="entry name" value="SULFOQUINOVOSYL TRANSFERASE SQD2"/>
    <property type="match status" value="1"/>
</dbReference>
<dbReference type="PATRIC" id="fig|110500.4.peg.627"/>
<dbReference type="GO" id="GO:0016757">
    <property type="term" value="F:glycosyltransferase activity"/>
    <property type="evidence" value="ECO:0007669"/>
    <property type="project" value="InterPro"/>
</dbReference>
<dbReference type="Pfam" id="PF13439">
    <property type="entry name" value="Glyco_transf_4"/>
    <property type="match status" value="1"/>
</dbReference>